<evidence type="ECO:0000256" key="6">
    <source>
        <dbReference type="SAM" id="Phobius"/>
    </source>
</evidence>
<keyword evidence="5 6" id="KW-0472">Membrane</keyword>
<dbReference type="EMBL" id="JABBGK010000001">
    <property type="protein sequence ID" value="NML74317.1"/>
    <property type="molecule type" value="Genomic_DNA"/>
</dbReference>
<sequence>MPITTTHTEKPPLSAGMGAISALSVVLIWAAWLISTRHSVGTSLSALDLSLLRYGIPAILLSPYWLRVGLWPKDTPKWALVLMVLGSGAPFFQLVGFGMKATPASAAGVLLPGVMPLAVALIGIVILGERPDRMRRFGMVAIAAGAALLLIDNLSSGQLSWVSYTILPAGATLWAIYTHAFRKSGLTAFEGGGLICAWSTLINLALIPFLGTHLASAPVSEIGLQVITQGLLSGLLATVLYGSAVRILGGTQAAAYTAVTPVAAAIGGAVLLGEPLGALAIIATLVTGAGVLLSTGLLSGRAAR</sequence>
<dbReference type="PANTHER" id="PTHR32322:SF2">
    <property type="entry name" value="EAMA DOMAIN-CONTAINING PROTEIN"/>
    <property type="match status" value="1"/>
</dbReference>
<keyword evidence="3 6" id="KW-0812">Transmembrane</keyword>
<feature type="transmembrane region" description="Helical" evidence="6">
    <location>
        <begin position="78"/>
        <end position="99"/>
    </location>
</feature>
<proteinExistence type="inferred from homology"/>
<comment type="caution">
    <text evidence="8">The sequence shown here is derived from an EMBL/GenBank/DDBJ whole genome shotgun (WGS) entry which is preliminary data.</text>
</comment>
<dbReference type="RefSeq" id="WP_169589348.1">
    <property type="nucleotide sequence ID" value="NZ_JABBGK010000001.1"/>
</dbReference>
<evidence type="ECO:0000313" key="8">
    <source>
        <dbReference type="EMBL" id="NML74317.1"/>
    </source>
</evidence>
<dbReference type="InterPro" id="IPR000620">
    <property type="entry name" value="EamA_dom"/>
</dbReference>
<organism evidence="8 9">
    <name type="scientific">Rhizobium terricola</name>
    <dbReference type="NCBI Taxonomy" id="2728849"/>
    <lineage>
        <taxon>Bacteria</taxon>
        <taxon>Pseudomonadati</taxon>
        <taxon>Pseudomonadota</taxon>
        <taxon>Alphaproteobacteria</taxon>
        <taxon>Hyphomicrobiales</taxon>
        <taxon>Rhizobiaceae</taxon>
        <taxon>Rhizobium/Agrobacterium group</taxon>
        <taxon>Rhizobium</taxon>
    </lineage>
</organism>
<feature type="transmembrane region" description="Helical" evidence="6">
    <location>
        <begin position="222"/>
        <end position="241"/>
    </location>
</feature>
<feature type="transmembrane region" description="Helical" evidence="6">
    <location>
        <begin position="192"/>
        <end position="210"/>
    </location>
</feature>
<evidence type="ECO:0000256" key="2">
    <source>
        <dbReference type="ARBA" id="ARBA00007362"/>
    </source>
</evidence>
<dbReference type="Pfam" id="PF00892">
    <property type="entry name" value="EamA"/>
    <property type="match status" value="2"/>
</dbReference>
<dbReference type="Gene3D" id="1.10.3730.20">
    <property type="match status" value="1"/>
</dbReference>
<dbReference type="SUPFAM" id="SSF103481">
    <property type="entry name" value="Multidrug resistance efflux transporter EmrE"/>
    <property type="match status" value="2"/>
</dbReference>
<keyword evidence="9" id="KW-1185">Reference proteome</keyword>
<evidence type="ECO:0000256" key="5">
    <source>
        <dbReference type="ARBA" id="ARBA00023136"/>
    </source>
</evidence>
<accession>A0A7Y0AVK9</accession>
<dbReference type="Proteomes" id="UP000541470">
    <property type="component" value="Unassembled WGS sequence"/>
</dbReference>
<feature type="transmembrane region" description="Helical" evidence="6">
    <location>
        <begin position="137"/>
        <end position="155"/>
    </location>
</feature>
<name>A0A7Y0AVK9_9HYPH</name>
<evidence type="ECO:0000256" key="1">
    <source>
        <dbReference type="ARBA" id="ARBA00004141"/>
    </source>
</evidence>
<feature type="domain" description="EamA" evidence="7">
    <location>
        <begin position="17"/>
        <end position="150"/>
    </location>
</feature>
<keyword evidence="4 6" id="KW-1133">Transmembrane helix</keyword>
<dbReference type="PANTHER" id="PTHR32322">
    <property type="entry name" value="INNER MEMBRANE TRANSPORTER"/>
    <property type="match status" value="1"/>
</dbReference>
<feature type="transmembrane region" description="Helical" evidence="6">
    <location>
        <begin position="161"/>
        <end position="180"/>
    </location>
</feature>
<evidence type="ECO:0000313" key="9">
    <source>
        <dbReference type="Proteomes" id="UP000541470"/>
    </source>
</evidence>
<evidence type="ECO:0000256" key="4">
    <source>
        <dbReference type="ARBA" id="ARBA00022989"/>
    </source>
</evidence>
<feature type="transmembrane region" description="Helical" evidence="6">
    <location>
        <begin position="278"/>
        <end position="298"/>
    </location>
</feature>
<feature type="transmembrane region" description="Helical" evidence="6">
    <location>
        <begin position="253"/>
        <end position="272"/>
    </location>
</feature>
<dbReference type="GO" id="GO:0016020">
    <property type="term" value="C:membrane"/>
    <property type="evidence" value="ECO:0007669"/>
    <property type="project" value="UniProtKB-SubCell"/>
</dbReference>
<dbReference type="InterPro" id="IPR050638">
    <property type="entry name" value="AA-Vitamin_Transporters"/>
</dbReference>
<dbReference type="AlphaFoldDB" id="A0A7Y0AVK9"/>
<reference evidence="8 9" key="1">
    <citation type="submission" date="2020-04" db="EMBL/GenBank/DDBJ databases">
        <title>Rhizobium sp. S-51 isolated from soil.</title>
        <authorList>
            <person name="Dahal R.H."/>
        </authorList>
    </citation>
    <scope>NUCLEOTIDE SEQUENCE [LARGE SCALE GENOMIC DNA]</scope>
    <source>
        <strain evidence="8 9">S-51</strain>
    </source>
</reference>
<feature type="transmembrane region" description="Helical" evidence="6">
    <location>
        <begin position="46"/>
        <end position="66"/>
    </location>
</feature>
<comment type="similarity">
    <text evidence="2">Belongs to the EamA transporter family.</text>
</comment>
<evidence type="ECO:0000256" key="3">
    <source>
        <dbReference type="ARBA" id="ARBA00022692"/>
    </source>
</evidence>
<comment type="subcellular location">
    <subcellularLocation>
        <location evidence="1">Membrane</location>
        <topology evidence="1">Multi-pass membrane protein</topology>
    </subcellularLocation>
</comment>
<feature type="transmembrane region" description="Helical" evidence="6">
    <location>
        <begin position="105"/>
        <end position="128"/>
    </location>
</feature>
<dbReference type="InterPro" id="IPR037185">
    <property type="entry name" value="EmrE-like"/>
</dbReference>
<feature type="transmembrane region" description="Helical" evidence="6">
    <location>
        <begin position="12"/>
        <end position="34"/>
    </location>
</feature>
<evidence type="ECO:0000259" key="7">
    <source>
        <dbReference type="Pfam" id="PF00892"/>
    </source>
</evidence>
<gene>
    <name evidence="8" type="ORF">HHL25_09310</name>
</gene>
<protein>
    <submittedName>
        <fullName evidence="8">DMT family transporter</fullName>
    </submittedName>
</protein>
<feature type="domain" description="EamA" evidence="7">
    <location>
        <begin position="169"/>
        <end position="294"/>
    </location>
</feature>